<dbReference type="CDD" id="cd02440">
    <property type="entry name" value="AdoMet_MTases"/>
    <property type="match status" value="1"/>
</dbReference>
<dbReference type="Pfam" id="PF08241">
    <property type="entry name" value="Methyltransf_11"/>
    <property type="match status" value="1"/>
</dbReference>
<comment type="caution">
    <text evidence="5">The sequence shown here is derived from an EMBL/GenBank/DDBJ whole genome shotgun (WGS) entry which is preliminary data.</text>
</comment>
<dbReference type="InterPro" id="IPR029063">
    <property type="entry name" value="SAM-dependent_MTases_sf"/>
</dbReference>
<dbReference type="EMBL" id="MHTX01000001">
    <property type="protein sequence ID" value="OHA69079.1"/>
    <property type="molecule type" value="Genomic_DNA"/>
</dbReference>
<dbReference type="GO" id="GO:0008757">
    <property type="term" value="F:S-adenosylmethionine-dependent methyltransferase activity"/>
    <property type="evidence" value="ECO:0007669"/>
    <property type="project" value="InterPro"/>
</dbReference>
<dbReference type="Proteomes" id="UP000179258">
    <property type="component" value="Unassembled WGS sequence"/>
</dbReference>
<name>A0A1G2R9Q7_9BACT</name>
<gene>
    <name evidence="5" type="ORF">A3D59_02050</name>
</gene>
<sequence>MELAEYKNIYRNEGSHFFYVSTHYLIEKLVKKFSRGRRLMILDAGCGTGLLAKKLARLGKVSAIDCSSEAIKFAGKNGVNARRGSINKLPYNNNHFDLITCVDVIYHSRVNDVAALGEMRRVLKSGGVLILRVPANKYLVSAHDVHVHTARRYGKDELKRKLRLAGFRVRCISFVHLPIFPISLFRVIWERLTHRVAASSIRKINPVLNSILAVVLKLEAEMISRGVIMPLGQGLIAVATPNRQSNPGQKMQ</sequence>
<evidence type="ECO:0000256" key="1">
    <source>
        <dbReference type="ARBA" id="ARBA00022603"/>
    </source>
</evidence>
<keyword evidence="1" id="KW-0489">Methyltransferase</keyword>
<evidence type="ECO:0000259" key="4">
    <source>
        <dbReference type="Pfam" id="PF08241"/>
    </source>
</evidence>
<evidence type="ECO:0000256" key="2">
    <source>
        <dbReference type="ARBA" id="ARBA00022679"/>
    </source>
</evidence>
<keyword evidence="3" id="KW-0949">S-adenosyl-L-methionine</keyword>
<keyword evidence="2" id="KW-0808">Transferase</keyword>
<dbReference type="GO" id="GO:0032259">
    <property type="term" value="P:methylation"/>
    <property type="evidence" value="ECO:0007669"/>
    <property type="project" value="UniProtKB-KW"/>
</dbReference>
<dbReference type="SUPFAM" id="SSF53335">
    <property type="entry name" value="S-adenosyl-L-methionine-dependent methyltransferases"/>
    <property type="match status" value="1"/>
</dbReference>
<accession>A0A1G2R9Q7</accession>
<dbReference type="Gene3D" id="3.40.50.150">
    <property type="entry name" value="Vaccinia Virus protein VP39"/>
    <property type="match status" value="1"/>
</dbReference>
<dbReference type="AlphaFoldDB" id="A0A1G2R9Q7"/>
<proteinExistence type="predicted"/>
<reference evidence="5 6" key="1">
    <citation type="journal article" date="2016" name="Nat. Commun.">
        <title>Thousands of microbial genomes shed light on interconnected biogeochemical processes in an aquifer system.</title>
        <authorList>
            <person name="Anantharaman K."/>
            <person name="Brown C.T."/>
            <person name="Hug L.A."/>
            <person name="Sharon I."/>
            <person name="Castelle C.J."/>
            <person name="Probst A.J."/>
            <person name="Thomas B.C."/>
            <person name="Singh A."/>
            <person name="Wilkins M.J."/>
            <person name="Karaoz U."/>
            <person name="Brodie E.L."/>
            <person name="Williams K.H."/>
            <person name="Hubbard S.S."/>
            <person name="Banfield J.F."/>
        </authorList>
    </citation>
    <scope>NUCLEOTIDE SEQUENCE [LARGE SCALE GENOMIC DNA]</scope>
</reference>
<dbReference type="PANTHER" id="PTHR43464:SF19">
    <property type="entry name" value="UBIQUINONE BIOSYNTHESIS O-METHYLTRANSFERASE, MITOCHONDRIAL"/>
    <property type="match status" value="1"/>
</dbReference>
<dbReference type="PANTHER" id="PTHR43464">
    <property type="entry name" value="METHYLTRANSFERASE"/>
    <property type="match status" value="1"/>
</dbReference>
<feature type="domain" description="Methyltransferase type 11" evidence="4">
    <location>
        <begin position="42"/>
        <end position="131"/>
    </location>
</feature>
<evidence type="ECO:0000256" key="3">
    <source>
        <dbReference type="ARBA" id="ARBA00022691"/>
    </source>
</evidence>
<organism evidence="5 6">
    <name type="scientific">Candidatus Wildermuthbacteria bacterium RIFCSPHIGHO2_02_FULL_47_17</name>
    <dbReference type="NCBI Taxonomy" id="1802452"/>
    <lineage>
        <taxon>Bacteria</taxon>
        <taxon>Candidatus Wildermuthiibacteriota</taxon>
    </lineage>
</organism>
<dbReference type="InterPro" id="IPR013216">
    <property type="entry name" value="Methyltransf_11"/>
</dbReference>
<evidence type="ECO:0000313" key="6">
    <source>
        <dbReference type="Proteomes" id="UP000179258"/>
    </source>
</evidence>
<protein>
    <recommendedName>
        <fullName evidence="4">Methyltransferase type 11 domain-containing protein</fullName>
    </recommendedName>
</protein>
<evidence type="ECO:0000313" key="5">
    <source>
        <dbReference type="EMBL" id="OHA69079.1"/>
    </source>
</evidence>